<evidence type="ECO:0000313" key="2">
    <source>
        <dbReference type="EMBL" id="EEN55510.1"/>
    </source>
</evidence>
<evidence type="ECO:0000256" key="1">
    <source>
        <dbReference type="SAM" id="MobiDB-lite"/>
    </source>
</evidence>
<feature type="compositionally biased region" description="Polar residues" evidence="1">
    <location>
        <begin position="1"/>
        <end position="10"/>
    </location>
</feature>
<feature type="compositionally biased region" description="Basic and acidic residues" evidence="1">
    <location>
        <begin position="170"/>
        <end position="183"/>
    </location>
</feature>
<dbReference type="InParanoid" id="C3YW56"/>
<reference evidence="2" key="1">
    <citation type="journal article" date="2008" name="Nature">
        <title>The amphioxus genome and the evolution of the chordate karyotype.</title>
        <authorList>
            <consortium name="US DOE Joint Genome Institute (JGI-PGF)"/>
            <person name="Putnam N.H."/>
            <person name="Butts T."/>
            <person name="Ferrier D.E.K."/>
            <person name="Furlong R.F."/>
            <person name="Hellsten U."/>
            <person name="Kawashima T."/>
            <person name="Robinson-Rechavi M."/>
            <person name="Shoguchi E."/>
            <person name="Terry A."/>
            <person name="Yu J.-K."/>
            <person name="Benito-Gutierrez E.L."/>
            <person name="Dubchak I."/>
            <person name="Garcia-Fernandez J."/>
            <person name="Gibson-Brown J.J."/>
            <person name="Grigoriev I.V."/>
            <person name="Horton A.C."/>
            <person name="de Jong P.J."/>
            <person name="Jurka J."/>
            <person name="Kapitonov V.V."/>
            <person name="Kohara Y."/>
            <person name="Kuroki Y."/>
            <person name="Lindquist E."/>
            <person name="Lucas S."/>
            <person name="Osoegawa K."/>
            <person name="Pennacchio L.A."/>
            <person name="Salamov A.A."/>
            <person name="Satou Y."/>
            <person name="Sauka-Spengler T."/>
            <person name="Schmutz J."/>
            <person name="Shin-I T."/>
            <person name="Toyoda A."/>
            <person name="Bronner-Fraser M."/>
            <person name="Fujiyama A."/>
            <person name="Holland L.Z."/>
            <person name="Holland P.W.H."/>
            <person name="Satoh N."/>
            <person name="Rokhsar D.S."/>
        </authorList>
    </citation>
    <scope>NUCLEOTIDE SEQUENCE [LARGE SCALE GENOMIC DNA]</scope>
    <source>
        <strain evidence="2">S238N-H82</strain>
        <tissue evidence="2">Testes</tissue>
    </source>
</reference>
<name>C3YW56_BRAFL</name>
<sequence>MRNDGSSSHSLPFLRQIPRNYNRKRANYPHIVRINCEDSEVETDNDSLENPNEMKSYSLSSEHFGGTGQGGGTSTAETVEAQGGGSQGIEPVVVRVGMASPNSLTQAAEDVNGVTEAAVLGEQTEEKVDEAVKEEKKDEAPAEEPEKIEVAVENPAETDDAKAAAADVVPDDKPVENEEKADGDASQEAN</sequence>
<feature type="region of interest" description="Disordered" evidence="1">
    <location>
        <begin position="38"/>
        <end position="88"/>
    </location>
</feature>
<feature type="compositionally biased region" description="Polar residues" evidence="1">
    <location>
        <begin position="48"/>
        <end position="61"/>
    </location>
</feature>
<protein>
    <submittedName>
        <fullName evidence="2">Uncharacterized protein</fullName>
    </submittedName>
</protein>
<feature type="compositionally biased region" description="Acidic residues" evidence="1">
    <location>
        <begin position="38"/>
        <end position="47"/>
    </location>
</feature>
<dbReference type="AlphaFoldDB" id="C3YW56"/>
<feature type="compositionally biased region" description="Basic and acidic residues" evidence="1">
    <location>
        <begin position="124"/>
        <end position="150"/>
    </location>
</feature>
<feature type="region of interest" description="Disordered" evidence="1">
    <location>
        <begin position="118"/>
        <end position="190"/>
    </location>
</feature>
<dbReference type="EMBL" id="GG666559">
    <property type="protein sequence ID" value="EEN55510.1"/>
    <property type="molecule type" value="Genomic_DNA"/>
</dbReference>
<gene>
    <name evidence="2" type="ORF">BRAFLDRAFT_80991</name>
</gene>
<feature type="region of interest" description="Disordered" evidence="1">
    <location>
        <begin position="1"/>
        <end position="24"/>
    </location>
</feature>
<organism>
    <name type="scientific">Branchiostoma floridae</name>
    <name type="common">Florida lancelet</name>
    <name type="synonym">Amphioxus</name>
    <dbReference type="NCBI Taxonomy" id="7739"/>
    <lineage>
        <taxon>Eukaryota</taxon>
        <taxon>Metazoa</taxon>
        <taxon>Chordata</taxon>
        <taxon>Cephalochordata</taxon>
        <taxon>Leptocardii</taxon>
        <taxon>Amphioxiformes</taxon>
        <taxon>Branchiostomatidae</taxon>
        <taxon>Branchiostoma</taxon>
    </lineage>
</organism>
<accession>C3YW56</accession>
<proteinExistence type="predicted"/>